<evidence type="ECO:0000313" key="2">
    <source>
        <dbReference type="Proteomes" id="UP000838756"/>
    </source>
</evidence>
<name>A0A8S4QLT3_9NEOP</name>
<organism evidence="1 2">
    <name type="scientific">Pararge aegeria aegeria</name>
    <dbReference type="NCBI Taxonomy" id="348720"/>
    <lineage>
        <taxon>Eukaryota</taxon>
        <taxon>Metazoa</taxon>
        <taxon>Ecdysozoa</taxon>
        <taxon>Arthropoda</taxon>
        <taxon>Hexapoda</taxon>
        <taxon>Insecta</taxon>
        <taxon>Pterygota</taxon>
        <taxon>Neoptera</taxon>
        <taxon>Endopterygota</taxon>
        <taxon>Lepidoptera</taxon>
        <taxon>Glossata</taxon>
        <taxon>Ditrysia</taxon>
        <taxon>Papilionoidea</taxon>
        <taxon>Nymphalidae</taxon>
        <taxon>Satyrinae</taxon>
        <taxon>Satyrini</taxon>
        <taxon>Parargina</taxon>
        <taxon>Pararge</taxon>
    </lineage>
</organism>
<comment type="caution">
    <text evidence="1">The sequence shown here is derived from an EMBL/GenBank/DDBJ whole genome shotgun (WGS) entry which is preliminary data.</text>
</comment>
<dbReference type="EMBL" id="CAKXAJ010009675">
    <property type="protein sequence ID" value="CAH2211259.1"/>
    <property type="molecule type" value="Genomic_DNA"/>
</dbReference>
<feature type="non-terminal residue" evidence="1">
    <location>
        <position position="22"/>
    </location>
</feature>
<accession>A0A8S4QLT3</accession>
<protein>
    <submittedName>
        <fullName evidence="1">Jg4504 protein</fullName>
    </submittedName>
</protein>
<gene>
    <name evidence="1" type="primary">jg4504</name>
    <name evidence="1" type="ORF">PAEG_LOCUS3090</name>
</gene>
<keyword evidence="2" id="KW-1185">Reference proteome</keyword>
<proteinExistence type="predicted"/>
<sequence>MQGLQAAKEKASGLFANKPLLL</sequence>
<reference evidence="1" key="1">
    <citation type="submission" date="2022-03" db="EMBL/GenBank/DDBJ databases">
        <authorList>
            <person name="Lindestad O."/>
        </authorList>
    </citation>
    <scope>NUCLEOTIDE SEQUENCE</scope>
</reference>
<evidence type="ECO:0000313" key="1">
    <source>
        <dbReference type="EMBL" id="CAH2211259.1"/>
    </source>
</evidence>
<dbReference type="AlphaFoldDB" id="A0A8S4QLT3"/>
<dbReference type="Proteomes" id="UP000838756">
    <property type="component" value="Unassembled WGS sequence"/>
</dbReference>